<gene>
    <name evidence="1" type="ORF">KSP40_PGU014824</name>
</gene>
<dbReference type="Proteomes" id="UP001412067">
    <property type="component" value="Unassembled WGS sequence"/>
</dbReference>
<comment type="caution">
    <text evidence="1">The sequence shown here is derived from an EMBL/GenBank/DDBJ whole genome shotgun (WGS) entry which is preliminary data.</text>
</comment>
<name>A0ABR2N0X0_9ASPA</name>
<sequence length="307" mass="33806">MGSVEPYETLMLSTDMNWLTGVPAPGTFTYGYPSSAPIDLGAPPDGSKSPIGKMHVLFAKCSRMDMNEMARRLPMQKSNFCCFPDKSASHAPGEEEEELALEEELILACFDIFRDEQTAWVIPLHLPPGDTSTERNVHIDGTTEQIESAKQLVNEVISERVVSFDGGIGLQISVDFKYLRANFIQSMALPPEVLHNRFDWLNVVLDNLLSISHDLHGRLCVAPPVPSPTSSLSTSLAWTLPPAGLSTRAPLSVLSPLSLVLDLLSPPSSSRKPDMFKISQWCSCHHFCYCRLHSCTFVHLGVPSPLD</sequence>
<proteinExistence type="predicted"/>
<evidence type="ECO:0000313" key="1">
    <source>
        <dbReference type="EMBL" id="KAK8970095.1"/>
    </source>
</evidence>
<keyword evidence="2" id="KW-1185">Reference proteome</keyword>
<dbReference type="InterPro" id="IPR036612">
    <property type="entry name" value="KH_dom_type_1_sf"/>
</dbReference>
<organism evidence="1 2">
    <name type="scientific">Platanthera guangdongensis</name>
    <dbReference type="NCBI Taxonomy" id="2320717"/>
    <lineage>
        <taxon>Eukaryota</taxon>
        <taxon>Viridiplantae</taxon>
        <taxon>Streptophyta</taxon>
        <taxon>Embryophyta</taxon>
        <taxon>Tracheophyta</taxon>
        <taxon>Spermatophyta</taxon>
        <taxon>Magnoliopsida</taxon>
        <taxon>Liliopsida</taxon>
        <taxon>Asparagales</taxon>
        <taxon>Orchidaceae</taxon>
        <taxon>Orchidoideae</taxon>
        <taxon>Orchideae</taxon>
        <taxon>Orchidinae</taxon>
        <taxon>Platanthera</taxon>
    </lineage>
</organism>
<protein>
    <submittedName>
        <fullName evidence="1">Uncharacterized protein</fullName>
    </submittedName>
</protein>
<reference evidence="1 2" key="1">
    <citation type="journal article" date="2022" name="Nat. Plants">
        <title>Genomes of leafy and leafless Platanthera orchids illuminate the evolution of mycoheterotrophy.</title>
        <authorList>
            <person name="Li M.H."/>
            <person name="Liu K.W."/>
            <person name="Li Z."/>
            <person name="Lu H.C."/>
            <person name="Ye Q.L."/>
            <person name="Zhang D."/>
            <person name="Wang J.Y."/>
            <person name="Li Y.F."/>
            <person name="Zhong Z.M."/>
            <person name="Liu X."/>
            <person name="Yu X."/>
            <person name="Liu D.K."/>
            <person name="Tu X.D."/>
            <person name="Liu B."/>
            <person name="Hao Y."/>
            <person name="Liao X.Y."/>
            <person name="Jiang Y.T."/>
            <person name="Sun W.H."/>
            <person name="Chen J."/>
            <person name="Chen Y.Q."/>
            <person name="Ai Y."/>
            <person name="Zhai J.W."/>
            <person name="Wu S.S."/>
            <person name="Zhou Z."/>
            <person name="Hsiao Y.Y."/>
            <person name="Wu W.L."/>
            <person name="Chen Y.Y."/>
            <person name="Lin Y.F."/>
            <person name="Hsu J.L."/>
            <person name="Li C.Y."/>
            <person name="Wang Z.W."/>
            <person name="Zhao X."/>
            <person name="Zhong W.Y."/>
            <person name="Ma X.K."/>
            <person name="Ma L."/>
            <person name="Huang J."/>
            <person name="Chen G.Z."/>
            <person name="Huang M.Z."/>
            <person name="Huang L."/>
            <person name="Peng D.H."/>
            <person name="Luo Y.B."/>
            <person name="Zou S.Q."/>
            <person name="Chen S.P."/>
            <person name="Lan S."/>
            <person name="Tsai W.C."/>
            <person name="Van de Peer Y."/>
            <person name="Liu Z.J."/>
        </authorList>
    </citation>
    <scope>NUCLEOTIDE SEQUENCE [LARGE SCALE GENOMIC DNA]</scope>
    <source>
        <strain evidence="1">Lor288</strain>
    </source>
</reference>
<accession>A0ABR2N0X0</accession>
<dbReference type="Gene3D" id="3.30.1370.10">
    <property type="entry name" value="K Homology domain, type 1"/>
    <property type="match status" value="1"/>
</dbReference>
<evidence type="ECO:0000313" key="2">
    <source>
        <dbReference type="Proteomes" id="UP001412067"/>
    </source>
</evidence>
<dbReference type="EMBL" id="JBBWWR010000002">
    <property type="protein sequence ID" value="KAK8970095.1"/>
    <property type="molecule type" value="Genomic_DNA"/>
</dbReference>